<dbReference type="OrthoDB" id="197680at2"/>
<dbReference type="SUPFAM" id="SSF51445">
    <property type="entry name" value="(Trans)glycosidases"/>
    <property type="match status" value="1"/>
</dbReference>
<gene>
    <name evidence="4" type="ORF">GO495_01560</name>
</gene>
<dbReference type="Proteomes" id="UP000468388">
    <property type="component" value="Unassembled WGS sequence"/>
</dbReference>
<proteinExistence type="predicted"/>
<dbReference type="RefSeq" id="WP_157297948.1">
    <property type="nucleotide sequence ID" value="NZ_BAAAZB010000005.1"/>
</dbReference>
<comment type="caution">
    <text evidence="4">The sequence shown here is derived from an EMBL/GenBank/DDBJ whole genome shotgun (WGS) entry which is preliminary data.</text>
</comment>
<dbReference type="InterPro" id="IPR025150">
    <property type="entry name" value="GH123_cat"/>
</dbReference>
<dbReference type="Pfam" id="PF13320">
    <property type="entry name" value="GH123_cat"/>
    <property type="match status" value="1"/>
</dbReference>
<evidence type="ECO:0000259" key="3">
    <source>
        <dbReference type="Pfam" id="PF22680"/>
    </source>
</evidence>
<sequence length="572" mass="65218">MFSKLYWATIPMALTCASYAQQVNLPYRDLPDPAPQTSWETVTGLHVSFASADIRYEKGRAPDAGLQSEWKTKAWKGEQVHTQLLIWTTKPLTGVTVNTQPLQDGKGHTIPATASFVRYVMTDGLNKDGTGCGYRKSTDYDSSLVEDAIDIVKKQDIAANTTQPVWLSIKVPAGAPAGIYHGVVKIGTITLPYQVQVSAHTLPPASKWQYHLDLWQSPYAISRMHKVKDWSPAHFAAMKPYMKMLADAGQKVITTTLIYDPWNGQTEDIYGSMIKWTRQSNGKWSYDYTIFDKWVQFMLDLGIRKEVNCYSMIPWNLKFWYYDAATGKDTFIVAKPGSAEYDAHWRPMLTDFVKHLKTKGWFNITTIAMDERTMEDMKWTIALIKSVDKDFKVSLAGSYHAEIESGLVDLCIASAEVMPAEVLAERKKRGDITTYYTYCHEGHPNTFTFSPPAEATWLSWYAAMKGFDGYLRWAYNSWVKDPLHDSRFRSWSAGDTYFVYPGVRSSIRFERLKEGIQDYEKIRLLREQFIKENNTAKLQQLETLLSSFQLDTLKTRSAADMVQKAQAGLNEF</sequence>
<name>A0A6N8J216_9BACT</name>
<dbReference type="EMBL" id="WRXO01000001">
    <property type="protein sequence ID" value="MVT39257.1"/>
    <property type="molecule type" value="Genomic_DNA"/>
</dbReference>
<dbReference type="AlphaFoldDB" id="A0A6N8J216"/>
<keyword evidence="5" id="KW-1185">Reference proteome</keyword>
<protein>
    <submittedName>
        <fullName evidence="4">DUF4091 domain-containing protein</fullName>
    </submittedName>
</protein>
<feature type="domain" description="Glycoside hydrolase 123 catalytic" evidence="2">
    <location>
        <begin position="215"/>
        <end position="525"/>
    </location>
</feature>
<keyword evidence="1" id="KW-0732">Signal</keyword>
<dbReference type="Pfam" id="PF22680">
    <property type="entry name" value="Glyco_hydro_123_N_2"/>
    <property type="match status" value="1"/>
</dbReference>
<feature type="signal peptide" evidence="1">
    <location>
        <begin position="1"/>
        <end position="20"/>
    </location>
</feature>
<feature type="domain" description="Glycoside hydrolase 123 N-terminal" evidence="3">
    <location>
        <begin position="49"/>
        <end position="186"/>
    </location>
</feature>
<reference evidence="4 5" key="1">
    <citation type="submission" date="2019-12" db="EMBL/GenBank/DDBJ databases">
        <title>The draft genomic sequence of strain Chitinophaga oryziterrae JCM 16595.</title>
        <authorList>
            <person name="Zhang X."/>
        </authorList>
    </citation>
    <scope>NUCLEOTIDE SEQUENCE [LARGE SCALE GENOMIC DNA]</scope>
    <source>
        <strain evidence="4 5">JCM 16595</strain>
    </source>
</reference>
<evidence type="ECO:0000313" key="5">
    <source>
        <dbReference type="Proteomes" id="UP000468388"/>
    </source>
</evidence>
<organism evidence="4 5">
    <name type="scientific">Chitinophaga oryziterrae</name>
    <dbReference type="NCBI Taxonomy" id="1031224"/>
    <lineage>
        <taxon>Bacteria</taxon>
        <taxon>Pseudomonadati</taxon>
        <taxon>Bacteroidota</taxon>
        <taxon>Chitinophagia</taxon>
        <taxon>Chitinophagales</taxon>
        <taxon>Chitinophagaceae</taxon>
        <taxon>Chitinophaga</taxon>
    </lineage>
</organism>
<evidence type="ECO:0000256" key="1">
    <source>
        <dbReference type="SAM" id="SignalP"/>
    </source>
</evidence>
<dbReference type="InterPro" id="IPR017853">
    <property type="entry name" value="GH"/>
</dbReference>
<evidence type="ECO:0000259" key="2">
    <source>
        <dbReference type="Pfam" id="PF13320"/>
    </source>
</evidence>
<accession>A0A6N8J216</accession>
<dbReference type="InterPro" id="IPR053850">
    <property type="entry name" value="Glyco_hydro_123_N_2"/>
</dbReference>
<evidence type="ECO:0000313" key="4">
    <source>
        <dbReference type="EMBL" id="MVT39257.1"/>
    </source>
</evidence>
<feature type="chain" id="PRO_5026815079" evidence="1">
    <location>
        <begin position="21"/>
        <end position="572"/>
    </location>
</feature>